<comment type="caution">
    <text evidence="1">The sequence shown here is derived from an EMBL/GenBank/DDBJ whole genome shotgun (WGS) entry which is preliminary data.</text>
</comment>
<name>A0AAP5IDF6_9CYAN</name>
<evidence type="ECO:0000313" key="1">
    <source>
        <dbReference type="EMBL" id="MDR9899635.1"/>
    </source>
</evidence>
<dbReference type="AlphaFoldDB" id="A0AAP5IDF6"/>
<dbReference type="EMBL" id="JAALHA020000026">
    <property type="protein sequence ID" value="MDR9899635.1"/>
    <property type="molecule type" value="Genomic_DNA"/>
</dbReference>
<dbReference type="Proteomes" id="UP000667802">
    <property type="component" value="Unassembled WGS sequence"/>
</dbReference>
<dbReference type="RefSeq" id="WP_208339372.1">
    <property type="nucleotide sequence ID" value="NZ_CAWQFN010000520.1"/>
</dbReference>
<proteinExistence type="predicted"/>
<accession>A0AAP5IDF6</accession>
<evidence type="ECO:0008006" key="3">
    <source>
        <dbReference type="Google" id="ProtNLM"/>
    </source>
</evidence>
<dbReference type="SUPFAM" id="SSF69635">
    <property type="entry name" value="Type III secretory system chaperone-like"/>
    <property type="match status" value="1"/>
</dbReference>
<dbReference type="Gene3D" id="3.30.1460.10">
    <property type="match status" value="1"/>
</dbReference>
<reference evidence="2" key="1">
    <citation type="journal article" date="2021" name="Science">
        <title>Hunting the eagle killer: A cyanobacterial neurotoxin causes vacuolar myelinopathy.</title>
        <authorList>
            <person name="Breinlinger S."/>
            <person name="Phillips T.J."/>
            <person name="Haram B.N."/>
            <person name="Mares J."/>
            <person name="Martinez Yerena J.A."/>
            <person name="Hrouzek P."/>
            <person name="Sobotka R."/>
            <person name="Henderson W.M."/>
            <person name="Schmieder P."/>
            <person name="Williams S.M."/>
            <person name="Lauderdale J.D."/>
            <person name="Wilde H.D."/>
            <person name="Gerrin W."/>
            <person name="Kust A."/>
            <person name="Washington J.W."/>
            <person name="Wagner C."/>
            <person name="Geier B."/>
            <person name="Liebeke M."/>
            <person name="Enke H."/>
            <person name="Niedermeyer T.H.J."/>
            <person name="Wilde S.B."/>
        </authorList>
    </citation>
    <scope>NUCLEOTIDE SEQUENCE [LARGE SCALE GENOMIC DNA]</scope>
    <source>
        <strain evidence="2">Thurmond2011</strain>
    </source>
</reference>
<evidence type="ECO:0000313" key="2">
    <source>
        <dbReference type="Proteomes" id="UP000667802"/>
    </source>
</evidence>
<keyword evidence="2" id="KW-1185">Reference proteome</keyword>
<sequence length="189" mass="21740">MKPSEIADTLTNLFGAESVNAVAPGSWQIEAPTYRLLVILSDDESWLRILLPIVSVHEALPFVEQFLEANFDDTQQVRYAIQQNVVWGVFQHNCNTLVVEDFHEAIDQLKILHEIGLDDVFNRLIERRIRQIIQAAKQQGQSLQTTMQNLERLYAEGVMGEIDQNPEVQEEVLAAWRRQLQSLWDEVEA</sequence>
<protein>
    <recommendedName>
        <fullName evidence="3">DNA-binding domain-containing protein</fullName>
    </recommendedName>
</protein>
<organism evidence="1 2">
    <name type="scientific">Aetokthonos hydrillicola Thurmond2011</name>
    <dbReference type="NCBI Taxonomy" id="2712845"/>
    <lineage>
        <taxon>Bacteria</taxon>
        <taxon>Bacillati</taxon>
        <taxon>Cyanobacteriota</taxon>
        <taxon>Cyanophyceae</taxon>
        <taxon>Nostocales</taxon>
        <taxon>Hapalosiphonaceae</taxon>
        <taxon>Aetokthonos</taxon>
    </lineage>
</organism>
<gene>
    <name evidence="1" type="ORF">G7B40_034515</name>
</gene>